<name>A0ABN8HKU1_9BACT</name>
<organism evidence="2 3">
    <name type="scientific">Trichlorobacter ammonificans</name>
    <dbReference type="NCBI Taxonomy" id="2916410"/>
    <lineage>
        <taxon>Bacteria</taxon>
        <taxon>Pseudomonadati</taxon>
        <taxon>Thermodesulfobacteriota</taxon>
        <taxon>Desulfuromonadia</taxon>
        <taxon>Geobacterales</taxon>
        <taxon>Geobacteraceae</taxon>
        <taxon>Trichlorobacter</taxon>
    </lineage>
</organism>
<evidence type="ECO:0000313" key="3">
    <source>
        <dbReference type="Proteomes" id="UP001295463"/>
    </source>
</evidence>
<protein>
    <submittedName>
        <fullName evidence="2">Uncharacterized protein</fullName>
    </submittedName>
</protein>
<sequence length="329" mass="37598">MNLPGAILTLLLVLAPAFLRPAVAEPQTTATPHEAVVEKPLKEHLFGSHPLGWADLDWEVDLYYSNLSLNIPLTDQPLRHIHEAGELEVYSKLFVDSLIPRFMMVEAAVMPLPLAGAGLKEYARDLYKAADIGREQNVIQWVTAGFEEPWAFSFFVGDMVRFDRPGESRLSSNKGYMGYLLSYSNQHIKNNVLVPDHSLEAEWKLKGERSFRDEKLSWSFRVGAKIHDNTNISNTVYLGARRSDLDFRVNPFEFLKNSTFDLRIDFSQKNGRLIRQEYVLGKKFPITSWGVALKLDIGLIWEDPARYAGTLRDRDFQNLTLVLRPNIQF</sequence>
<feature type="signal peptide" evidence="1">
    <location>
        <begin position="1"/>
        <end position="24"/>
    </location>
</feature>
<evidence type="ECO:0000313" key="2">
    <source>
        <dbReference type="EMBL" id="CAH2032234.1"/>
    </source>
</evidence>
<keyword evidence="1" id="KW-0732">Signal</keyword>
<keyword evidence="3" id="KW-1185">Reference proteome</keyword>
<gene>
    <name evidence="2" type="ORF">GEAMG1_2398</name>
</gene>
<accession>A0ABN8HKU1</accession>
<reference evidence="2 3" key="1">
    <citation type="submission" date="2022-03" db="EMBL/GenBank/DDBJ databases">
        <authorList>
            <person name="Koch H."/>
        </authorList>
    </citation>
    <scope>NUCLEOTIDE SEQUENCE [LARGE SCALE GENOMIC DNA]</scope>
    <source>
        <strain evidence="2 3">G1</strain>
    </source>
</reference>
<feature type="chain" id="PRO_5045470942" evidence="1">
    <location>
        <begin position="25"/>
        <end position="329"/>
    </location>
</feature>
<dbReference type="Proteomes" id="UP001295463">
    <property type="component" value="Chromosome"/>
</dbReference>
<dbReference type="RefSeq" id="WP_305732999.1">
    <property type="nucleotide sequence ID" value="NZ_OW150024.1"/>
</dbReference>
<evidence type="ECO:0000256" key="1">
    <source>
        <dbReference type="SAM" id="SignalP"/>
    </source>
</evidence>
<proteinExistence type="predicted"/>
<dbReference type="EMBL" id="OW150024">
    <property type="protein sequence ID" value="CAH2032234.1"/>
    <property type="molecule type" value="Genomic_DNA"/>
</dbReference>